<dbReference type="GeneID" id="81358879"/>
<feature type="domain" description="Aminoglycoside phosphotransferase" evidence="1">
    <location>
        <begin position="284"/>
        <end position="335"/>
    </location>
</feature>
<accession>A0A9W9K7A4</accession>
<protein>
    <recommendedName>
        <fullName evidence="1">Aminoglycoside phosphotransferase domain-containing protein</fullName>
    </recommendedName>
</protein>
<dbReference type="Pfam" id="PF01636">
    <property type="entry name" value="APH"/>
    <property type="match status" value="1"/>
</dbReference>
<organism evidence="2 3">
    <name type="scientific">Penicillium argentinense</name>
    <dbReference type="NCBI Taxonomy" id="1131581"/>
    <lineage>
        <taxon>Eukaryota</taxon>
        <taxon>Fungi</taxon>
        <taxon>Dikarya</taxon>
        <taxon>Ascomycota</taxon>
        <taxon>Pezizomycotina</taxon>
        <taxon>Eurotiomycetes</taxon>
        <taxon>Eurotiomycetidae</taxon>
        <taxon>Eurotiales</taxon>
        <taxon>Aspergillaceae</taxon>
        <taxon>Penicillium</taxon>
    </lineage>
</organism>
<reference evidence="2" key="2">
    <citation type="journal article" date="2023" name="IMA Fungus">
        <title>Comparative genomic study of the Penicillium genus elucidates a diverse pangenome and 15 lateral gene transfer events.</title>
        <authorList>
            <person name="Petersen C."/>
            <person name="Sorensen T."/>
            <person name="Nielsen M.R."/>
            <person name="Sondergaard T.E."/>
            <person name="Sorensen J.L."/>
            <person name="Fitzpatrick D.A."/>
            <person name="Frisvad J.C."/>
            <person name="Nielsen K.L."/>
        </authorList>
    </citation>
    <scope>NUCLEOTIDE SEQUENCE</scope>
    <source>
        <strain evidence="2">IBT 30761</strain>
    </source>
</reference>
<dbReference type="Proteomes" id="UP001149074">
    <property type="component" value="Unassembled WGS sequence"/>
</dbReference>
<dbReference type="InterPro" id="IPR002575">
    <property type="entry name" value="Aminoglycoside_PTrfase"/>
</dbReference>
<name>A0A9W9K7A4_9EURO</name>
<comment type="caution">
    <text evidence="2">The sequence shown here is derived from an EMBL/GenBank/DDBJ whole genome shotgun (WGS) entry which is preliminary data.</text>
</comment>
<evidence type="ECO:0000313" key="3">
    <source>
        <dbReference type="Proteomes" id="UP001149074"/>
    </source>
</evidence>
<gene>
    <name evidence="2" type="ORF">N7532_007407</name>
</gene>
<sequence length="416" mass="45730">MSAANDPATIASALLSTHDLDLISYTTLQRLWAGYGQICAITARARTDSAAAYVRNCQYLGKVPGEGKAKAGDTFPLILKLISPPPAKATSSSSGKMVDEGHLRKIYSYEVEQFFYSKIVPLLGDLGVARCLASTYTSENEEEESGLTATIITDLRPLYPVSGEKRSALSPAQVHGALSWLSKFHASTFTFTHRALGEYILPPLEEHDLRIFTSNSNSTWPRNGVWLNGGYTYLSTRRNEYASLREDGGSEWSEAFCTPTPTADGGGGESIAELAAKVLTPRSREIESLIHGDVKSENLFTTSDGDVAFFDFQYTGLGLGVCDLAKLFTCSVPLPMLLQGGGQEDKYDEYNLSSELAMCAGEKDLLQRYRAGLLEASGNKEEFYPWDVFIRHWETALVDWCRFQASWGFWGEYGVA</sequence>
<proteinExistence type="predicted"/>
<evidence type="ECO:0000259" key="1">
    <source>
        <dbReference type="Pfam" id="PF01636"/>
    </source>
</evidence>
<reference evidence="2" key="1">
    <citation type="submission" date="2022-11" db="EMBL/GenBank/DDBJ databases">
        <authorList>
            <person name="Petersen C."/>
        </authorList>
    </citation>
    <scope>NUCLEOTIDE SEQUENCE</scope>
    <source>
        <strain evidence="2">IBT 30761</strain>
    </source>
</reference>
<dbReference type="SUPFAM" id="SSF56112">
    <property type="entry name" value="Protein kinase-like (PK-like)"/>
    <property type="match status" value="1"/>
</dbReference>
<dbReference type="OrthoDB" id="411145at2759"/>
<keyword evidence="3" id="KW-1185">Reference proteome</keyword>
<dbReference type="Gene3D" id="3.90.1200.10">
    <property type="match status" value="1"/>
</dbReference>
<dbReference type="EMBL" id="JAPQKI010000006">
    <property type="protein sequence ID" value="KAJ5095116.1"/>
    <property type="molecule type" value="Genomic_DNA"/>
</dbReference>
<dbReference type="InterPro" id="IPR011009">
    <property type="entry name" value="Kinase-like_dom_sf"/>
</dbReference>
<dbReference type="RefSeq" id="XP_056473266.1">
    <property type="nucleotide sequence ID" value="XM_056619900.1"/>
</dbReference>
<dbReference type="AlphaFoldDB" id="A0A9W9K7A4"/>
<evidence type="ECO:0000313" key="2">
    <source>
        <dbReference type="EMBL" id="KAJ5095116.1"/>
    </source>
</evidence>